<protein>
    <submittedName>
        <fullName evidence="2">PASTA domain-containing protein</fullName>
    </submittedName>
</protein>
<sequence length="151" mass="16467">MKFLGIRAEIDLVRNNPDLFHPDHQGSDLARGYDLYTKAINMLNRHARRVASKEIEPDLFDAVAYDAELRELPVIVSHKKAPESDMVLVPKLRDVGVDNAKELLTSQGLKPVSNATAVELGSKVPVNIVTTQSPDGNTSVPKGTSVVIEVA</sequence>
<dbReference type="EMBL" id="JBHRZH010000055">
    <property type="protein sequence ID" value="MFC3766527.1"/>
    <property type="molecule type" value="Genomic_DNA"/>
</dbReference>
<evidence type="ECO:0000313" key="2">
    <source>
        <dbReference type="EMBL" id="MFC3766527.1"/>
    </source>
</evidence>
<accession>A0ABV7YQ74</accession>
<organism evidence="2 3">
    <name type="scientific">Tenggerimyces flavus</name>
    <dbReference type="NCBI Taxonomy" id="1708749"/>
    <lineage>
        <taxon>Bacteria</taxon>
        <taxon>Bacillati</taxon>
        <taxon>Actinomycetota</taxon>
        <taxon>Actinomycetes</taxon>
        <taxon>Propionibacteriales</taxon>
        <taxon>Nocardioidaceae</taxon>
        <taxon>Tenggerimyces</taxon>
    </lineage>
</organism>
<dbReference type="InterPro" id="IPR005543">
    <property type="entry name" value="PASTA_dom"/>
</dbReference>
<keyword evidence="3" id="KW-1185">Reference proteome</keyword>
<reference evidence="3" key="1">
    <citation type="journal article" date="2019" name="Int. J. Syst. Evol. Microbiol.">
        <title>The Global Catalogue of Microorganisms (GCM) 10K type strain sequencing project: providing services to taxonomists for standard genome sequencing and annotation.</title>
        <authorList>
            <consortium name="The Broad Institute Genomics Platform"/>
            <consortium name="The Broad Institute Genome Sequencing Center for Infectious Disease"/>
            <person name="Wu L."/>
            <person name="Ma J."/>
        </authorList>
    </citation>
    <scope>NUCLEOTIDE SEQUENCE [LARGE SCALE GENOMIC DNA]</scope>
    <source>
        <strain evidence="3">CGMCC 4.7241</strain>
    </source>
</reference>
<name>A0ABV7YQ74_9ACTN</name>
<evidence type="ECO:0000259" key="1">
    <source>
        <dbReference type="PROSITE" id="PS51178"/>
    </source>
</evidence>
<dbReference type="RefSeq" id="WP_205121872.1">
    <property type="nucleotide sequence ID" value="NZ_JAFBCM010000001.1"/>
</dbReference>
<evidence type="ECO:0000313" key="3">
    <source>
        <dbReference type="Proteomes" id="UP001595699"/>
    </source>
</evidence>
<dbReference type="Gene3D" id="3.30.10.20">
    <property type="match status" value="1"/>
</dbReference>
<dbReference type="Proteomes" id="UP001595699">
    <property type="component" value="Unassembled WGS sequence"/>
</dbReference>
<comment type="caution">
    <text evidence="2">The sequence shown here is derived from an EMBL/GenBank/DDBJ whole genome shotgun (WGS) entry which is preliminary data.</text>
</comment>
<gene>
    <name evidence="2" type="ORF">ACFOUW_37265</name>
</gene>
<proteinExistence type="predicted"/>
<dbReference type="CDD" id="cd06577">
    <property type="entry name" value="PASTA_pknB"/>
    <property type="match status" value="1"/>
</dbReference>
<dbReference type="Pfam" id="PF03793">
    <property type="entry name" value="PASTA"/>
    <property type="match status" value="1"/>
</dbReference>
<dbReference type="PROSITE" id="PS51178">
    <property type="entry name" value="PASTA"/>
    <property type="match status" value="1"/>
</dbReference>
<feature type="domain" description="PASTA" evidence="1">
    <location>
        <begin position="81"/>
        <end position="151"/>
    </location>
</feature>